<dbReference type="AlphaFoldDB" id="A0A834DPA8"/>
<dbReference type="GO" id="GO:0045095">
    <property type="term" value="C:keratin filament"/>
    <property type="evidence" value="ECO:0007669"/>
    <property type="project" value="TreeGrafter"/>
</dbReference>
<keyword evidence="2" id="KW-0416">Keratin</keyword>
<evidence type="ECO:0000256" key="3">
    <source>
        <dbReference type="ARBA" id="ARBA00022754"/>
    </source>
</evidence>
<dbReference type="GO" id="GO:0045104">
    <property type="term" value="P:intermediate filament cytoskeleton organization"/>
    <property type="evidence" value="ECO:0007669"/>
    <property type="project" value="TreeGrafter"/>
</dbReference>
<keyword evidence="3" id="KW-0403">Intermediate filament</keyword>
<evidence type="ECO:0000256" key="2">
    <source>
        <dbReference type="ARBA" id="ARBA00022744"/>
    </source>
</evidence>
<dbReference type="PANTHER" id="PTHR23239:SF349">
    <property type="entry name" value="KERATIN, TYPE I CYTOSKELETAL 18"/>
    <property type="match status" value="1"/>
</dbReference>
<accession>A0A834DPA8</accession>
<dbReference type="EMBL" id="JABVXQ010000009">
    <property type="protein sequence ID" value="KAF6090940.1"/>
    <property type="molecule type" value="Genomic_DNA"/>
</dbReference>
<evidence type="ECO:0000259" key="5">
    <source>
        <dbReference type="PROSITE" id="PS51842"/>
    </source>
</evidence>
<protein>
    <recommendedName>
        <fullName evidence="5">IF rod domain-containing protein</fullName>
    </recommendedName>
</protein>
<dbReference type="Proteomes" id="UP000664940">
    <property type="component" value="Unassembled WGS sequence"/>
</dbReference>
<organism evidence="6 7">
    <name type="scientific">Phyllostomus discolor</name>
    <name type="common">pale spear-nosed bat</name>
    <dbReference type="NCBI Taxonomy" id="89673"/>
    <lineage>
        <taxon>Eukaryota</taxon>
        <taxon>Metazoa</taxon>
        <taxon>Chordata</taxon>
        <taxon>Craniata</taxon>
        <taxon>Vertebrata</taxon>
        <taxon>Euteleostomi</taxon>
        <taxon>Mammalia</taxon>
        <taxon>Eutheria</taxon>
        <taxon>Laurasiatheria</taxon>
        <taxon>Chiroptera</taxon>
        <taxon>Yangochiroptera</taxon>
        <taxon>Phyllostomidae</taxon>
        <taxon>Phyllostominae</taxon>
        <taxon>Phyllostomus</taxon>
    </lineage>
</organism>
<dbReference type="PRINTS" id="PR01248">
    <property type="entry name" value="TYPE1KERATIN"/>
</dbReference>
<reference evidence="6 7" key="1">
    <citation type="journal article" date="2020" name="Nature">
        <title>Six reference-quality genomes reveal evolution of bat adaptations.</title>
        <authorList>
            <person name="Jebb D."/>
            <person name="Huang Z."/>
            <person name="Pippel M."/>
            <person name="Hughes G.M."/>
            <person name="Lavrichenko K."/>
            <person name="Devanna P."/>
            <person name="Winkler S."/>
            <person name="Jermiin L.S."/>
            <person name="Skirmuntt E.C."/>
            <person name="Katzourakis A."/>
            <person name="Burkitt-Gray L."/>
            <person name="Ray D.A."/>
            <person name="Sullivan K.A.M."/>
            <person name="Roscito J.G."/>
            <person name="Kirilenko B.M."/>
            <person name="Davalos L.M."/>
            <person name="Corthals A.P."/>
            <person name="Power M.L."/>
            <person name="Jones G."/>
            <person name="Ransome R.D."/>
            <person name="Dechmann D.K.N."/>
            <person name="Locatelli A.G."/>
            <person name="Puechmaille S.J."/>
            <person name="Fedrigo O."/>
            <person name="Jarvis E.D."/>
            <person name="Hiller M."/>
            <person name="Vernes S.C."/>
            <person name="Myers E.W."/>
            <person name="Teeling E.C."/>
        </authorList>
    </citation>
    <scope>NUCLEOTIDE SEQUENCE [LARGE SCALE GENOMIC DNA]</scope>
    <source>
        <strain evidence="6">Bat1K_MPI-CBG_1</strain>
    </source>
</reference>
<dbReference type="PROSITE" id="PS51842">
    <property type="entry name" value="IF_ROD_2"/>
    <property type="match status" value="1"/>
</dbReference>
<dbReference type="InterPro" id="IPR039008">
    <property type="entry name" value="IF_rod_dom"/>
</dbReference>
<dbReference type="InterPro" id="IPR002957">
    <property type="entry name" value="Keratin_I"/>
</dbReference>
<evidence type="ECO:0000313" key="6">
    <source>
        <dbReference type="EMBL" id="KAF6090940.1"/>
    </source>
</evidence>
<dbReference type="SUPFAM" id="SSF64593">
    <property type="entry name" value="Intermediate filament protein, coiled coil region"/>
    <property type="match status" value="1"/>
</dbReference>
<proteinExistence type="predicted"/>
<gene>
    <name evidence="6" type="ORF">HJG60_012279</name>
</gene>
<evidence type="ECO:0000256" key="4">
    <source>
        <dbReference type="ARBA" id="ARBA00023054"/>
    </source>
</evidence>
<dbReference type="Pfam" id="PF00038">
    <property type="entry name" value="Filament"/>
    <property type="match status" value="1"/>
</dbReference>
<name>A0A834DPA8_9CHIR</name>
<evidence type="ECO:0000313" key="7">
    <source>
        <dbReference type="Proteomes" id="UP000664940"/>
    </source>
</evidence>
<dbReference type="FunFam" id="1.20.5.170:FF:000002">
    <property type="entry name" value="Type I keratin KA11"/>
    <property type="match status" value="1"/>
</dbReference>
<dbReference type="GO" id="GO:0005198">
    <property type="term" value="F:structural molecule activity"/>
    <property type="evidence" value="ECO:0007669"/>
    <property type="project" value="InterPro"/>
</dbReference>
<sequence>MYSQSLEIDLDSVRNLKASLVNSLREVEMCYAIQMEQLNGVLLHLELDLAQTWTERQHQAQECEALLNIKVKLEAEIATYHHLLKEGEDFNAVDTLNKSHSLQTMQKTMTCRIVDGKVMSEVNNTQSFEALKAAEVGYPLAGQEVNKKFRVH</sequence>
<keyword evidence="4" id="KW-0175">Coiled coil</keyword>
<dbReference type="PANTHER" id="PTHR23239">
    <property type="entry name" value="INTERMEDIATE FILAMENT"/>
    <property type="match status" value="1"/>
</dbReference>
<keyword evidence="1" id="KW-0597">Phosphoprotein</keyword>
<comment type="caution">
    <text evidence="6">The sequence shown here is derived from an EMBL/GenBank/DDBJ whole genome shotgun (WGS) entry which is preliminary data.</text>
</comment>
<feature type="domain" description="IF rod" evidence="5">
    <location>
        <begin position="1"/>
        <end position="91"/>
    </location>
</feature>
<evidence type="ECO:0000256" key="1">
    <source>
        <dbReference type="ARBA" id="ARBA00022553"/>
    </source>
</evidence>
<dbReference type="Gene3D" id="1.20.5.170">
    <property type="match status" value="1"/>
</dbReference>